<reference evidence="14 15" key="1">
    <citation type="submission" date="2017-05" db="EMBL/GenBank/DDBJ databases">
        <authorList>
            <person name="Varghese N."/>
            <person name="Submissions S."/>
        </authorList>
    </citation>
    <scope>NUCLEOTIDE SEQUENCE [LARGE SCALE GENOMIC DNA]</scope>
    <source>
        <strain evidence="14 15">DSM 29506</strain>
    </source>
</reference>
<dbReference type="GO" id="GO:0005886">
    <property type="term" value="C:plasma membrane"/>
    <property type="evidence" value="ECO:0007669"/>
    <property type="project" value="UniProtKB-SubCell"/>
</dbReference>
<dbReference type="UniPathway" id="UPA00219"/>
<dbReference type="PANTHER" id="PTHR30400">
    <property type="entry name" value="MONOFUNCTIONAL BIOSYNTHETIC PEPTIDOGLYCAN TRANSGLYCOSYLASE"/>
    <property type="match status" value="1"/>
</dbReference>
<evidence type="ECO:0000313" key="15">
    <source>
        <dbReference type="Proteomes" id="UP000316030"/>
    </source>
</evidence>
<evidence type="ECO:0000256" key="12">
    <source>
        <dbReference type="SAM" id="MobiDB-lite"/>
    </source>
</evidence>
<keyword evidence="2 11" id="KW-0997">Cell inner membrane</keyword>
<dbReference type="EMBL" id="FXTO01000001">
    <property type="protein sequence ID" value="SMO38231.1"/>
    <property type="molecule type" value="Genomic_DNA"/>
</dbReference>
<comment type="pathway">
    <text evidence="11">Cell wall biogenesis; peptidoglycan biosynthesis.</text>
</comment>
<dbReference type="GO" id="GO:0008360">
    <property type="term" value="P:regulation of cell shape"/>
    <property type="evidence" value="ECO:0007669"/>
    <property type="project" value="UniProtKB-KW"/>
</dbReference>
<keyword evidence="10 11" id="KW-0961">Cell wall biogenesis/degradation</keyword>
<gene>
    <name evidence="11" type="primary">mtgA</name>
    <name evidence="14" type="ORF">SAMN06265173_101363</name>
</gene>
<evidence type="ECO:0000259" key="13">
    <source>
        <dbReference type="Pfam" id="PF00912"/>
    </source>
</evidence>
<keyword evidence="4 11" id="KW-0808">Transferase</keyword>
<dbReference type="NCBIfam" id="TIGR02070">
    <property type="entry name" value="mono_pep_trsgly"/>
    <property type="match status" value="1"/>
</dbReference>
<dbReference type="InterPro" id="IPR036950">
    <property type="entry name" value="PBP_transglycosylase"/>
</dbReference>
<comment type="subcellular location">
    <subcellularLocation>
        <location evidence="11">Cell inner membrane</location>
        <topology evidence="11">Single-pass membrane protein</topology>
    </subcellularLocation>
</comment>
<dbReference type="GO" id="GO:0009274">
    <property type="term" value="C:peptidoglycan-based cell wall"/>
    <property type="evidence" value="ECO:0007669"/>
    <property type="project" value="InterPro"/>
</dbReference>
<feature type="compositionally biased region" description="Basic residues" evidence="12">
    <location>
        <begin position="1"/>
        <end position="15"/>
    </location>
</feature>
<dbReference type="GO" id="GO:0016763">
    <property type="term" value="F:pentosyltransferase activity"/>
    <property type="evidence" value="ECO:0007669"/>
    <property type="project" value="InterPro"/>
</dbReference>
<dbReference type="GO" id="GO:0008955">
    <property type="term" value="F:peptidoglycan glycosyltransferase activity"/>
    <property type="evidence" value="ECO:0007669"/>
    <property type="project" value="UniProtKB-UniRule"/>
</dbReference>
<comment type="similarity">
    <text evidence="11">Belongs to the glycosyltransferase 51 family.</text>
</comment>
<protein>
    <recommendedName>
        <fullName evidence="11">Biosynthetic peptidoglycan transglycosylase</fullName>
        <ecNumber evidence="11">2.4.99.28</ecNumber>
    </recommendedName>
    <alternativeName>
        <fullName evidence="11">Glycan polymerase</fullName>
    </alternativeName>
    <alternativeName>
        <fullName evidence="11">Peptidoglycan glycosyltransferase MtgA</fullName>
        <shortName evidence="11">PGT</shortName>
    </alternativeName>
</protein>
<dbReference type="GO" id="GO:0071555">
    <property type="term" value="P:cell wall organization"/>
    <property type="evidence" value="ECO:0007669"/>
    <property type="project" value="UniProtKB-KW"/>
</dbReference>
<keyword evidence="5 11" id="KW-0812">Transmembrane</keyword>
<evidence type="ECO:0000256" key="11">
    <source>
        <dbReference type="HAMAP-Rule" id="MF_00766"/>
    </source>
</evidence>
<comment type="catalytic activity">
    <reaction evidence="11">
        <text>[GlcNAc-(1-&gt;4)-Mur2Ac(oyl-L-Ala-gamma-D-Glu-L-Lys-D-Ala-D-Ala)](n)-di-trans,octa-cis-undecaprenyl diphosphate + beta-D-GlcNAc-(1-&gt;4)-Mur2Ac(oyl-L-Ala-gamma-D-Glu-L-Lys-D-Ala-D-Ala)-di-trans,octa-cis-undecaprenyl diphosphate = [GlcNAc-(1-&gt;4)-Mur2Ac(oyl-L-Ala-gamma-D-Glu-L-Lys-D-Ala-D-Ala)](n+1)-di-trans,octa-cis-undecaprenyl diphosphate + di-trans,octa-cis-undecaprenyl diphosphate + H(+)</text>
        <dbReference type="Rhea" id="RHEA:23708"/>
        <dbReference type="Rhea" id="RHEA-COMP:9602"/>
        <dbReference type="Rhea" id="RHEA-COMP:9603"/>
        <dbReference type="ChEBI" id="CHEBI:15378"/>
        <dbReference type="ChEBI" id="CHEBI:58405"/>
        <dbReference type="ChEBI" id="CHEBI:60033"/>
        <dbReference type="ChEBI" id="CHEBI:78435"/>
        <dbReference type="EC" id="2.4.99.28"/>
    </reaction>
</comment>
<feature type="transmembrane region" description="Helical" evidence="11">
    <location>
        <begin position="41"/>
        <end position="63"/>
    </location>
</feature>
<evidence type="ECO:0000256" key="10">
    <source>
        <dbReference type="ARBA" id="ARBA00023316"/>
    </source>
</evidence>
<dbReference type="InterPro" id="IPR011812">
    <property type="entry name" value="Pep_trsgly"/>
</dbReference>
<evidence type="ECO:0000256" key="5">
    <source>
        <dbReference type="ARBA" id="ARBA00022692"/>
    </source>
</evidence>
<keyword evidence="3 11" id="KW-0328">Glycosyltransferase</keyword>
<evidence type="ECO:0000256" key="8">
    <source>
        <dbReference type="ARBA" id="ARBA00022989"/>
    </source>
</evidence>
<dbReference type="Pfam" id="PF00912">
    <property type="entry name" value="Transgly"/>
    <property type="match status" value="1"/>
</dbReference>
<dbReference type="RefSeq" id="WP_142491661.1">
    <property type="nucleotide sequence ID" value="NZ_FXTO01000001.1"/>
</dbReference>
<dbReference type="InterPro" id="IPR001264">
    <property type="entry name" value="Glyco_trans_51"/>
</dbReference>
<evidence type="ECO:0000256" key="4">
    <source>
        <dbReference type="ARBA" id="ARBA00022679"/>
    </source>
</evidence>
<keyword evidence="1 11" id="KW-1003">Cell membrane</keyword>
<evidence type="ECO:0000256" key="2">
    <source>
        <dbReference type="ARBA" id="ARBA00022519"/>
    </source>
</evidence>
<dbReference type="GO" id="GO:0009252">
    <property type="term" value="P:peptidoglycan biosynthetic process"/>
    <property type="evidence" value="ECO:0007669"/>
    <property type="project" value="UniProtKB-UniRule"/>
</dbReference>
<dbReference type="EC" id="2.4.99.28" evidence="11"/>
<dbReference type="Proteomes" id="UP000316030">
    <property type="component" value="Unassembled WGS sequence"/>
</dbReference>
<dbReference type="HAMAP" id="MF_00766">
    <property type="entry name" value="PGT_MtgA"/>
    <property type="match status" value="1"/>
</dbReference>
<feature type="region of interest" description="Disordered" evidence="12">
    <location>
        <begin position="1"/>
        <end position="27"/>
    </location>
</feature>
<evidence type="ECO:0000313" key="14">
    <source>
        <dbReference type="EMBL" id="SMO38231.1"/>
    </source>
</evidence>
<comment type="function">
    <text evidence="11">Peptidoglycan polymerase that catalyzes glycan chain elongation from lipid-linked precursors.</text>
</comment>
<evidence type="ECO:0000256" key="1">
    <source>
        <dbReference type="ARBA" id="ARBA00022475"/>
    </source>
</evidence>
<dbReference type="SUPFAM" id="SSF53955">
    <property type="entry name" value="Lysozyme-like"/>
    <property type="match status" value="1"/>
</dbReference>
<dbReference type="Gene3D" id="1.10.3810.10">
    <property type="entry name" value="Biosynthetic peptidoglycan transglycosylase-like"/>
    <property type="match status" value="1"/>
</dbReference>
<keyword evidence="9 11" id="KW-0472">Membrane</keyword>
<keyword evidence="7 11" id="KW-0573">Peptidoglycan synthesis</keyword>
<evidence type="ECO:0000256" key="9">
    <source>
        <dbReference type="ARBA" id="ARBA00023136"/>
    </source>
</evidence>
<dbReference type="PANTHER" id="PTHR30400:SF0">
    <property type="entry name" value="BIOSYNTHETIC PEPTIDOGLYCAN TRANSGLYCOSYLASE"/>
    <property type="match status" value="1"/>
</dbReference>
<evidence type="ECO:0000256" key="7">
    <source>
        <dbReference type="ARBA" id="ARBA00022984"/>
    </source>
</evidence>
<feature type="domain" description="Glycosyl transferase family 51" evidence="13">
    <location>
        <begin position="80"/>
        <end position="239"/>
    </location>
</feature>
<dbReference type="AlphaFoldDB" id="A0A521AU23"/>
<evidence type="ECO:0000256" key="6">
    <source>
        <dbReference type="ARBA" id="ARBA00022960"/>
    </source>
</evidence>
<keyword evidence="6 11" id="KW-0133">Cell shape</keyword>
<organism evidence="14 15">
    <name type="scientific">Thalassovita litoralis</name>
    <dbReference type="NCBI Taxonomy" id="1010611"/>
    <lineage>
        <taxon>Bacteria</taxon>
        <taxon>Pseudomonadati</taxon>
        <taxon>Pseudomonadota</taxon>
        <taxon>Alphaproteobacteria</taxon>
        <taxon>Rhodobacterales</taxon>
        <taxon>Roseobacteraceae</taxon>
        <taxon>Thalassovita</taxon>
    </lineage>
</organism>
<name>A0A521AU23_9RHOB</name>
<accession>A0A521AU23</accession>
<proteinExistence type="inferred from homology"/>
<dbReference type="InterPro" id="IPR023346">
    <property type="entry name" value="Lysozyme-like_dom_sf"/>
</dbReference>
<evidence type="ECO:0000256" key="3">
    <source>
        <dbReference type="ARBA" id="ARBA00022676"/>
    </source>
</evidence>
<keyword evidence="8 11" id="KW-1133">Transmembrane helix</keyword>
<dbReference type="OrthoDB" id="9766909at2"/>
<sequence>MAQKKKSPPARKAPAKKAEKKPASPPREVLPVRPALRLLRWLARGFLMMLVAMFLWVVVYSILNPPSTFYIWRERARLGEVDQQWVPMSGIVPVMKRSVVAAEDANFCRHGGFDIAAIRAAIESGANRGASTLTQQVVKNVFLWHGRSWLRKALEAMMTPMVELVWSKERILEVYLNVAEFDDGVFGVEAAARHYFDVGPEELSALQAARLAAVLPSPKVRSASRPNELMRRRTAAIMDGAATIGADGRSACFED</sequence>
<keyword evidence="15" id="KW-1185">Reference proteome</keyword>